<dbReference type="KEGG" id="pus:CKA81_04915"/>
<protein>
    <recommendedName>
        <fullName evidence="4">DUF2784 domain-containing protein</fullName>
    </recommendedName>
</protein>
<feature type="transmembrane region" description="Helical" evidence="1">
    <location>
        <begin position="97"/>
        <end position="116"/>
    </location>
</feature>
<dbReference type="AlphaFoldDB" id="A0A410GAA9"/>
<organism evidence="2 3">
    <name type="scientific">Pollutimonas thiosulfatoxidans</name>
    <dbReference type="NCBI Taxonomy" id="2028345"/>
    <lineage>
        <taxon>Bacteria</taxon>
        <taxon>Pseudomonadati</taxon>
        <taxon>Pseudomonadota</taxon>
        <taxon>Betaproteobacteria</taxon>
        <taxon>Burkholderiales</taxon>
        <taxon>Alcaligenaceae</taxon>
        <taxon>Pollutimonas</taxon>
    </lineage>
</organism>
<keyword evidence="1" id="KW-1133">Transmembrane helix</keyword>
<evidence type="ECO:0000313" key="2">
    <source>
        <dbReference type="EMBL" id="QAA93250.1"/>
    </source>
</evidence>
<feature type="transmembrane region" description="Helical" evidence="1">
    <location>
        <begin position="41"/>
        <end position="60"/>
    </location>
</feature>
<feature type="transmembrane region" description="Helical" evidence="1">
    <location>
        <begin position="6"/>
        <end position="29"/>
    </location>
</feature>
<keyword evidence="3" id="KW-1185">Reference proteome</keyword>
<sequence>MLYLALAHLVLLIHAAFVTFVAFGGLLALWRPRMAYLHLPALAWGATVVAMGWICPLTPLENWLRMMAGKEQYEGGFIEHYLTMLVYPPGLTRDTQILLAILLVVANVAIYAVWYGRRRRAKGQTS</sequence>
<evidence type="ECO:0008006" key="4">
    <source>
        <dbReference type="Google" id="ProtNLM"/>
    </source>
</evidence>
<dbReference type="RefSeq" id="WP_128354292.1">
    <property type="nucleotide sequence ID" value="NZ_CP022987.1"/>
</dbReference>
<proteinExistence type="predicted"/>
<gene>
    <name evidence="2" type="ORF">CKA81_04915</name>
</gene>
<evidence type="ECO:0000313" key="3">
    <source>
        <dbReference type="Proteomes" id="UP000283474"/>
    </source>
</evidence>
<name>A0A410GAA9_9BURK</name>
<evidence type="ECO:0000256" key="1">
    <source>
        <dbReference type="SAM" id="Phobius"/>
    </source>
</evidence>
<dbReference type="EMBL" id="CP022987">
    <property type="protein sequence ID" value="QAA93250.1"/>
    <property type="molecule type" value="Genomic_DNA"/>
</dbReference>
<accession>A0A410GAA9</accession>
<dbReference type="InterPro" id="IPR021218">
    <property type="entry name" value="DUF2784"/>
</dbReference>
<keyword evidence="1" id="KW-0812">Transmembrane</keyword>
<dbReference type="OrthoDB" id="370375at2"/>
<keyword evidence="1" id="KW-0472">Membrane</keyword>
<dbReference type="Pfam" id="PF10861">
    <property type="entry name" value="DUF2784"/>
    <property type="match status" value="1"/>
</dbReference>
<dbReference type="Proteomes" id="UP000283474">
    <property type="component" value="Chromosome"/>
</dbReference>
<reference evidence="2 3" key="1">
    <citation type="submission" date="2017-08" db="EMBL/GenBank/DDBJ databases">
        <authorList>
            <person name="Park S.-J."/>
            <person name="Kim H."/>
        </authorList>
    </citation>
    <scope>NUCLEOTIDE SEQUENCE [LARGE SCALE GENOMIC DNA]</scope>
    <source>
        <strain evidence="3">ye3</strain>
    </source>
</reference>